<evidence type="ECO:0000313" key="9">
    <source>
        <dbReference type="EMBL" id="XDO95213.1"/>
    </source>
</evidence>
<organism evidence="9">
    <name type="scientific">Caulobacter sp. 73W</name>
    <dbReference type="NCBI Taxonomy" id="3161137"/>
    <lineage>
        <taxon>Bacteria</taxon>
        <taxon>Pseudomonadati</taxon>
        <taxon>Pseudomonadota</taxon>
        <taxon>Alphaproteobacteria</taxon>
        <taxon>Caulobacterales</taxon>
        <taxon>Caulobacteraceae</taxon>
        <taxon>Caulobacter</taxon>
    </lineage>
</organism>
<protein>
    <submittedName>
        <fullName evidence="9">UbiH/UbiF/VisC/COQ6 family ubiquinone biosynthesis hydroxylase</fullName>
    </submittedName>
</protein>
<dbReference type="Gene3D" id="3.50.50.60">
    <property type="entry name" value="FAD/NAD(P)-binding domain"/>
    <property type="match status" value="2"/>
</dbReference>
<dbReference type="GO" id="GO:0004497">
    <property type="term" value="F:monooxygenase activity"/>
    <property type="evidence" value="ECO:0007669"/>
    <property type="project" value="UniProtKB-KW"/>
</dbReference>
<dbReference type="Pfam" id="PF01494">
    <property type="entry name" value="FAD_binding_3"/>
    <property type="match status" value="1"/>
</dbReference>
<dbReference type="InterPro" id="IPR010971">
    <property type="entry name" value="UbiH/COQ6"/>
</dbReference>
<dbReference type="RefSeq" id="WP_369058065.1">
    <property type="nucleotide sequence ID" value="NZ_CP158375.1"/>
</dbReference>
<keyword evidence="5" id="KW-0274">FAD</keyword>
<dbReference type="GO" id="GO:0110142">
    <property type="term" value="C:ubiquinone biosynthesis complex"/>
    <property type="evidence" value="ECO:0007669"/>
    <property type="project" value="UniProtKB-ARBA"/>
</dbReference>
<keyword evidence="7" id="KW-0503">Monooxygenase</keyword>
<comment type="pathway">
    <text evidence="2">Cofactor biosynthesis; ubiquinone biosynthesis.</text>
</comment>
<dbReference type="GO" id="GO:0006744">
    <property type="term" value="P:ubiquinone biosynthetic process"/>
    <property type="evidence" value="ECO:0007669"/>
    <property type="project" value="InterPro"/>
</dbReference>
<accession>A0AB39KP10</accession>
<evidence type="ECO:0000256" key="3">
    <source>
        <dbReference type="ARBA" id="ARBA00005349"/>
    </source>
</evidence>
<sequence>MADRYDADVIIAGAGMAGSTLALALASAGLSSVLVDPQPFDAQLAPTFDGRSSAIAFASFRQWKTIGVGEAMEPHAQRIEQILVTDGRAPGAGVGPAHLSHSAYLRFDAAEIADRCDGEPLGYMLENRQTRLALSAAVLKSPLVQVIAPQSVTDLTVEGGGAAVTLGGGQVLRAPLVVGAEGRGSVIRRQAGIGTVGWGYGQSGVVATVKLERPHEGVAHEYFLPGGPFAILPLTENRASLVWTEKTARGDALKASGPEALHAFLNRRFGDFLGRVEIAGPTFVYPLSLSLAERLAAPRVALLGDAAHGIHPIAGQGLNLGLKDVAALAEVLVEAVRAGEDIGSLAVLDRYARWRRFDNAMIAASSDAFVRLFSNDDPLLRFVRGAGMAVINRIGPARRFFMQEAGGAVGDTPRLLRGEAL</sequence>
<dbReference type="InterPro" id="IPR002938">
    <property type="entry name" value="FAD-bd"/>
</dbReference>
<evidence type="ECO:0000256" key="6">
    <source>
        <dbReference type="ARBA" id="ARBA00023002"/>
    </source>
</evidence>
<dbReference type="EMBL" id="CP158375">
    <property type="protein sequence ID" value="XDO95213.1"/>
    <property type="molecule type" value="Genomic_DNA"/>
</dbReference>
<evidence type="ECO:0000256" key="4">
    <source>
        <dbReference type="ARBA" id="ARBA00022630"/>
    </source>
</evidence>
<feature type="domain" description="FAD-binding" evidence="8">
    <location>
        <begin position="6"/>
        <end position="355"/>
    </location>
</feature>
<name>A0AB39KP10_9CAUL</name>
<keyword evidence="4" id="KW-0285">Flavoprotein</keyword>
<evidence type="ECO:0000259" key="8">
    <source>
        <dbReference type="Pfam" id="PF01494"/>
    </source>
</evidence>
<dbReference type="AlphaFoldDB" id="A0AB39KP10"/>
<dbReference type="PANTHER" id="PTHR43876:SF7">
    <property type="entry name" value="UBIQUINONE BIOSYNTHESIS MONOOXYGENASE COQ6, MITOCHONDRIAL"/>
    <property type="match status" value="1"/>
</dbReference>
<evidence type="ECO:0000256" key="1">
    <source>
        <dbReference type="ARBA" id="ARBA00001974"/>
    </source>
</evidence>
<dbReference type="SUPFAM" id="SSF51905">
    <property type="entry name" value="FAD/NAD(P)-binding domain"/>
    <property type="match status" value="1"/>
</dbReference>
<dbReference type="GO" id="GO:0071949">
    <property type="term" value="F:FAD binding"/>
    <property type="evidence" value="ECO:0007669"/>
    <property type="project" value="InterPro"/>
</dbReference>
<dbReference type="NCBIfam" id="TIGR01988">
    <property type="entry name" value="Ubi-OHases"/>
    <property type="match status" value="1"/>
</dbReference>
<evidence type="ECO:0000256" key="2">
    <source>
        <dbReference type="ARBA" id="ARBA00004749"/>
    </source>
</evidence>
<gene>
    <name evidence="9" type="ORF">ABOZ73_10280</name>
</gene>
<evidence type="ECO:0000256" key="5">
    <source>
        <dbReference type="ARBA" id="ARBA00022827"/>
    </source>
</evidence>
<dbReference type="PANTHER" id="PTHR43876">
    <property type="entry name" value="UBIQUINONE BIOSYNTHESIS MONOOXYGENASE COQ6, MITOCHONDRIAL"/>
    <property type="match status" value="1"/>
</dbReference>
<dbReference type="InterPro" id="IPR018168">
    <property type="entry name" value="Ubi_Hdrlase_CS"/>
</dbReference>
<evidence type="ECO:0000256" key="7">
    <source>
        <dbReference type="ARBA" id="ARBA00023033"/>
    </source>
</evidence>
<dbReference type="PRINTS" id="PR00420">
    <property type="entry name" value="RNGMNOXGNASE"/>
</dbReference>
<dbReference type="InterPro" id="IPR051205">
    <property type="entry name" value="UbiH/COQ6_monooxygenase"/>
</dbReference>
<dbReference type="PROSITE" id="PS01304">
    <property type="entry name" value="UBIH"/>
    <property type="match status" value="1"/>
</dbReference>
<dbReference type="FunFam" id="3.50.50.60:FF:000021">
    <property type="entry name" value="Ubiquinone biosynthesis monooxygenase COQ6"/>
    <property type="match status" value="1"/>
</dbReference>
<keyword evidence="6" id="KW-0560">Oxidoreductase</keyword>
<dbReference type="InterPro" id="IPR036188">
    <property type="entry name" value="FAD/NAD-bd_sf"/>
</dbReference>
<keyword evidence="9" id="KW-0830">Ubiquinone</keyword>
<dbReference type="GO" id="GO:0016705">
    <property type="term" value="F:oxidoreductase activity, acting on paired donors, with incorporation or reduction of molecular oxygen"/>
    <property type="evidence" value="ECO:0007669"/>
    <property type="project" value="InterPro"/>
</dbReference>
<proteinExistence type="inferred from homology"/>
<comment type="cofactor">
    <cofactor evidence="1">
        <name>FAD</name>
        <dbReference type="ChEBI" id="CHEBI:57692"/>
    </cofactor>
</comment>
<reference evidence="9" key="1">
    <citation type="submission" date="2024-06" db="EMBL/GenBank/DDBJ databases">
        <title>Caulobacter inopinatus, sp. nov.</title>
        <authorList>
            <person name="Donachie S.P."/>
        </authorList>
    </citation>
    <scope>NUCLEOTIDE SEQUENCE</scope>
    <source>
        <strain evidence="9">73W</strain>
    </source>
</reference>
<comment type="similarity">
    <text evidence="3">Belongs to the UbiH/COQ6 family.</text>
</comment>